<protein>
    <submittedName>
        <fullName evidence="1">Uncharacterized protein</fullName>
    </submittedName>
</protein>
<accession>A0A6J5R7R1</accession>
<proteinExistence type="predicted"/>
<name>A0A6J5R7R1_9CAUD</name>
<dbReference type="EMBL" id="LR797122">
    <property type="protein sequence ID" value="CAB4188645.1"/>
    <property type="molecule type" value="Genomic_DNA"/>
</dbReference>
<sequence>MNNLQDLRKPFPDHQISYLPKGGTKLAYVGHAALTDRLLDTDSAWNWEPLAISPHGLPVMDDMGGMWIRLTICGVTRLGYGHAGSKTGGDAIKEVIGDALRNAAMRFGAALDLWHKGDLHLDDDAGNKPKVTDATVFALLSDISACTTLQALKDAFALAIKTVGDDAAARDRITKAKDIQKAKL</sequence>
<gene>
    <name evidence="1" type="ORF">UFOVP1176_41</name>
</gene>
<evidence type="ECO:0000313" key="1">
    <source>
        <dbReference type="EMBL" id="CAB4188645.1"/>
    </source>
</evidence>
<organism evidence="1">
    <name type="scientific">uncultured Caudovirales phage</name>
    <dbReference type="NCBI Taxonomy" id="2100421"/>
    <lineage>
        <taxon>Viruses</taxon>
        <taxon>Duplodnaviria</taxon>
        <taxon>Heunggongvirae</taxon>
        <taxon>Uroviricota</taxon>
        <taxon>Caudoviricetes</taxon>
        <taxon>Peduoviridae</taxon>
        <taxon>Maltschvirus</taxon>
        <taxon>Maltschvirus maltsch</taxon>
    </lineage>
</organism>
<reference evidence="1" key="1">
    <citation type="submission" date="2020-05" db="EMBL/GenBank/DDBJ databases">
        <authorList>
            <person name="Chiriac C."/>
            <person name="Salcher M."/>
            <person name="Ghai R."/>
            <person name="Kavagutti S V."/>
        </authorList>
    </citation>
    <scope>NUCLEOTIDE SEQUENCE</scope>
</reference>